<feature type="domain" description="Prolyl 4-hydroxylase alpha subunit Fe(2+) 2OG dioxygenase" evidence="2">
    <location>
        <begin position="212"/>
        <end position="315"/>
    </location>
</feature>
<dbReference type="STRING" id="86630.A0A367J1Y3"/>
<accession>A0A367J1Y3</accession>
<keyword evidence="4" id="KW-1185">Reference proteome</keyword>
<dbReference type="OrthoDB" id="76265at2759"/>
<sequence length="323" mass="37431">MSNNQQTLEDRLLRMAATDVSDLPAFPDNKSDLPSDFEYDPNNYEQEEEVVEEITEAELLKYLDEQEDALSIVQRLFYHELNTTEYQHQCSSWDLQCLTPNDVEELYGKGWTEIEGLIDLNILRGAFEESRNLQECNSFVPPSQLKETLDDPYRDVTARGDSIIWLDPQGNVDNQASIEPPPYLEKVLAFLQGPLFHDISRMIRLIGQRLECQLSFYHSNGARYERHRDAFPTDDPNDLYQRRVTVVVFLNPGWMSGDGGELKIYGRKDKKGMPEGAERVIRPQLGRMVIMMSGAIDYEMMPSYKDHFMLTTWLRAIMLPKIF</sequence>
<dbReference type="GO" id="GO:0031418">
    <property type="term" value="F:L-ascorbic acid binding"/>
    <property type="evidence" value="ECO:0007669"/>
    <property type="project" value="UniProtKB-KW"/>
</dbReference>
<dbReference type="InterPro" id="IPR044862">
    <property type="entry name" value="Pro_4_hyd_alph_FE2OG_OXY"/>
</dbReference>
<evidence type="ECO:0000313" key="4">
    <source>
        <dbReference type="Proteomes" id="UP000252139"/>
    </source>
</evidence>
<dbReference type="PANTHER" id="PTHR12907">
    <property type="entry name" value="EGL NINE HOMOLOG-RELATED"/>
    <property type="match status" value="1"/>
</dbReference>
<protein>
    <recommendedName>
        <fullName evidence="2">Prolyl 4-hydroxylase alpha subunit Fe(2+) 2OG dioxygenase domain-containing protein</fullName>
    </recommendedName>
</protein>
<dbReference type="Pfam" id="PF13640">
    <property type="entry name" value="2OG-FeII_Oxy_3"/>
    <property type="match status" value="1"/>
</dbReference>
<keyword evidence="1" id="KW-0847">Vitamin C</keyword>
<gene>
    <name evidence="3" type="ORF">CU097_006951</name>
</gene>
<evidence type="ECO:0000313" key="3">
    <source>
        <dbReference type="EMBL" id="RCH83945.1"/>
    </source>
</evidence>
<dbReference type="PANTHER" id="PTHR12907:SF26">
    <property type="entry name" value="HIF PROLYL HYDROXYLASE, ISOFORM C"/>
    <property type="match status" value="1"/>
</dbReference>
<comment type="caution">
    <text evidence="3">The sequence shown here is derived from an EMBL/GenBank/DDBJ whole genome shotgun (WGS) entry which is preliminary data.</text>
</comment>
<evidence type="ECO:0000256" key="1">
    <source>
        <dbReference type="ARBA" id="ARBA00022896"/>
    </source>
</evidence>
<name>A0A367J1Y3_RHIAZ</name>
<proteinExistence type="predicted"/>
<organism evidence="3 4">
    <name type="scientific">Rhizopus azygosporus</name>
    <name type="common">Rhizopus microsporus var. azygosporus</name>
    <dbReference type="NCBI Taxonomy" id="86630"/>
    <lineage>
        <taxon>Eukaryota</taxon>
        <taxon>Fungi</taxon>
        <taxon>Fungi incertae sedis</taxon>
        <taxon>Mucoromycota</taxon>
        <taxon>Mucoromycotina</taxon>
        <taxon>Mucoromycetes</taxon>
        <taxon>Mucorales</taxon>
        <taxon>Mucorineae</taxon>
        <taxon>Rhizopodaceae</taxon>
        <taxon>Rhizopus</taxon>
    </lineage>
</organism>
<dbReference type="EMBL" id="PJQL01002507">
    <property type="protein sequence ID" value="RCH83945.1"/>
    <property type="molecule type" value="Genomic_DNA"/>
</dbReference>
<evidence type="ECO:0000259" key="2">
    <source>
        <dbReference type="Pfam" id="PF13640"/>
    </source>
</evidence>
<dbReference type="GO" id="GO:0031543">
    <property type="term" value="F:peptidyl-proline dioxygenase activity"/>
    <property type="evidence" value="ECO:0007669"/>
    <property type="project" value="TreeGrafter"/>
</dbReference>
<dbReference type="AlphaFoldDB" id="A0A367J1Y3"/>
<dbReference type="InterPro" id="IPR051559">
    <property type="entry name" value="HIF_prolyl_hydroxylases"/>
</dbReference>
<dbReference type="GO" id="GO:0008198">
    <property type="term" value="F:ferrous iron binding"/>
    <property type="evidence" value="ECO:0007669"/>
    <property type="project" value="TreeGrafter"/>
</dbReference>
<dbReference type="GO" id="GO:0071456">
    <property type="term" value="P:cellular response to hypoxia"/>
    <property type="evidence" value="ECO:0007669"/>
    <property type="project" value="TreeGrafter"/>
</dbReference>
<dbReference type="Proteomes" id="UP000252139">
    <property type="component" value="Unassembled WGS sequence"/>
</dbReference>
<reference evidence="3 4" key="1">
    <citation type="journal article" date="2018" name="G3 (Bethesda)">
        <title>Phylogenetic and Phylogenomic Definition of Rhizopus Species.</title>
        <authorList>
            <person name="Gryganskyi A.P."/>
            <person name="Golan J."/>
            <person name="Dolatabadi S."/>
            <person name="Mondo S."/>
            <person name="Robb S."/>
            <person name="Idnurm A."/>
            <person name="Muszewska A."/>
            <person name="Steczkiewicz K."/>
            <person name="Masonjones S."/>
            <person name="Liao H.L."/>
            <person name="Gajdeczka M.T."/>
            <person name="Anike F."/>
            <person name="Vuek A."/>
            <person name="Anishchenko I.M."/>
            <person name="Voigt K."/>
            <person name="de Hoog G.S."/>
            <person name="Smith M.E."/>
            <person name="Heitman J."/>
            <person name="Vilgalys R."/>
            <person name="Stajich J.E."/>
        </authorList>
    </citation>
    <scope>NUCLEOTIDE SEQUENCE [LARGE SCALE GENOMIC DNA]</scope>
    <source>
        <strain evidence="3 4">CBS 357.93</strain>
    </source>
</reference>
<dbReference type="Gene3D" id="2.60.120.620">
    <property type="entry name" value="q2cbj1_9rhob like domain"/>
    <property type="match status" value="1"/>
</dbReference>